<feature type="domain" description="C2H2-type" evidence="12">
    <location>
        <begin position="70"/>
        <end position="93"/>
    </location>
</feature>
<gene>
    <name evidence="13" type="ORF">CHS0354_031739</name>
</gene>
<feature type="domain" description="C2H2-type" evidence="12">
    <location>
        <begin position="691"/>
        <end position="718"/>
    </location>
</feature>
<reference evidence="13" key="1">
    <citation type="journal article" date="2021" name="Genome Biol. Evol.">
        <title>A High-Quality Reference Genome for a Parasitic Bivalve with Doubly Uniparental Inheritance (Bivalvia: Unionida).</title>
        <authorList>
            <person name="Smith C.H."/>
        </authorList>
    </citation>
    <scope>NUCLEOTIDE SEQUENCE</scope>
    <source>
        <strain evidence="13">CHS0354</strain>
    </source>
</reference>
<keyword evidence="7" id="KW-0238">DNA-binding</keyword>
<dbReference type="PANTHER" id="PTHR24408:SF58">
    <property type="entry name" value="TRANSCRIPTION FACTOR (TFIIIA), PUTATIVE (AFU_ORTHOLOGUE AFUA_1G05150)-RELATED"/>
    <property type="match status" value="1"/>
</dbReference>
<keyword evidence="9" id="KW-0539">Nucleus</keyword>
<dbReference type="SMART" id="SM00355">
    <property type="entry name" value="ZnF_C2H2"/>
    <property type="match status" value="5"/>
</dbReference>
<evidence type="ECO:0000256" key="7">
    <source>
        <dbReference type="ARBA" id="ARBA00023125"/>
    </source>
</evidence>
<proteinExistence type="predicted"/>
<dbReference type="PROSITE" id="PS50157">
    <property type="entry name" value="ZINC_FINGER_C2H2_2"/>
    <property type="match status" value="4"/>
</dbReference>
<keyword evidence="3" id="KW-0677">Repeat</keyword>
<keyword evidence="8" id="KW-0804">Transcription</keyword>
<evidence type="ECO:0000256" key="11">
    <source>
        <dbReference type="SAM" id="MobiDB-lite"/>
    </source>
</evidence>
<feature type="region of interest" description="Disordered" evidence="11">
    <location>
        <begin position="163"/>
        <end position="183"/>
    </location>
</feature>
<sequence>MASPSILTTDTTSFYDEMETDYLTCGRCLQEFPLQNITVFIHHKKLDCNDSGFKSQVFQHGIKSFIDRVLQCSSCPQGFMTARGLLKHAQITHNIRIFVDTSSSCPQTQQSLGENYFFPVQKESLNNFDESAYNTDIPNSEAGQVRSGNMETPCRIHAVTSDGLQPDVSKKGRENNMVHQPDLGSLIDGYKHKADQDPKLTLFVHKAGISDSWSVSDDQNILAIGSTHQVQYDNNFKQNSAIPPIDRPLGNDFSGAGILLSQQNCEFDFIPSEIKQESSSTNILVNASETVKNDKSGKPVLKGQIIQKQREIIHEEPAGESTLTEEKCKMGSIEQVEIREDTSHSFADKVHSLTVERTKVLPRGCCNNQTCGVTVIPGTHECLKKCCSAVVPKKRKCHFETKHMCFSSHKFSRRRSVCEGEPFKTPSEDDSNIVDEGHTIYIDVKPEEIQYPISSASVTTETISSSNVPFVSSSSNCTGQNFDPKKTGNKQRKSRSVILKPGAVISIPFSYAFSPVTSSVPPLIPESLTRVRSIPPRLSVPVQKATMTAKAFHSGETVSETDNRKPVLGPSTAKADTVTVVSPRNPTITLSYTATSSSMGSETVEGEASDTSHTPMLSEGQQMGRRRKYPTSRPFKCDVCTLAFNQRIHLKKHMSKHTGIKPFKCQQCDYSTVERSHLKVHFRIHTGEKPFKCTHCEYATAQNSTLKIHQKRHHGNQLLQWKCCQKTFTQQDSFKLHQIEHKSSSTTGGQKEQEDQGQGQKDN</sequence>
<evidence type="ECO:0000256" key="5">
    <source>
        <dbReference type="ARBA" id="ARBA00022833"/>
    </source>
</evidence>
<evidence type="ECO:0000313" key="14">
    <source>
        <dbReference type="Proteomes" id="UP001195483"/>
    </source>
</evidence>
<organism evidence="13 14">
    <name type="scientific">Potamilus streckersoni</name>
    <dbReference type="NCBI Taxonomy" id="2493646"/>
    <lineage>
        <taxon>Eukaryota</taxon>
        <taxon>Metazoa</taxon>
        <taxon>Spiralia</taxon>
        <taxon>Lophotrochozoa</taxon>
        <taxon>Mollusca</taxon>
        <taxon>Bivalvia</taxon>
        <taxon>Autobranchia</taxon>
        <taxon>Heteroconchia</taxon>
        <taxon>Palaeoheterodonta</taxon>
        <taxon>Unionida</taxon>
        <taxon>Unionoidea</taxon>
        <taxon>Unionidae</taxon>
        <taxon>Ambleminae</taxon>
        <taxon>Lampsilini</taxon>
        <taxon>Potamilus</taxon>
    </lineage>
</organism>
<comment type="caution">
    <text evidence="13">The sequence shown here is derived from an EMBL/GenBank/DDBJ whole genome shotgun (WGS) entry which is preliminary data.</text>
</comment>
<dbReference type="InterPro" id="IPR057448">
    <property type="entry name" value="BCL-11A_Znf_CCHC"/>
</dbReference>
<dbReference type="InterPro" id="IPR036236">
    <property type="entry name" value="Znf_C2H2_sf"/>
</dbReference>
<dbReference type="GO" id="GO:0008270">
    <property type="term" value="F:zinc ion binding"/>
    <property type="evidence" value="ECO:0007669"/>
    <property type="project" value="UniProtKB-KW"/>
</dbReference>
<name>A0AAE0VY78_9BIVA</name>
<dbReference type="GO" id="GO:0005634">
    <property type="term" value="C:nucleus"/>
    <property type="evidence" value="ECO:0007669"/>
    <property type="project" value="UniProtKB-SubCell"/>
</dbReference>
<dbReference type="Gene3D" id="3.30.160.60">
    <property type="entry name" value="Classic Zinc Finger"/>
    <property type="match status" value="3"/>
</dbReference>
<dbReference type="PANTHER" id="PTHR24408">
    <property type="entry name" value="ZINC FINGER PROTEIN"/>
    <property type="match status" value="1"/>
</dbReference>
<dbReference type="FunFam" id="3.30.160.60:FF:000325">
    <property type="entry name" value="ZFP90 zinc finger protein"/>
    <property type="match status" value="1"/>
</dbReference>
<dbReference type="InterPro" id="IPR013087">
    <property type="entry name" value="Znf_C2H2_type"/>
</dbReference>
<accession>A0AAE0VY78</accession>
<evidence type="ECO:0000313" key="13">
    <source>
        <dbReference type="EMBL" id="KAK3594359.1"/>
    </source>
</evidence>
<dbReference type="SUPFAM" id="SSF57667">
    <property type="entry name" value="beta-beta-alpha zinc fingers"/>
    <property type="match status" value="2"/>
</dbReference>
<dbReference type="EMBL" id="JAEAOA010001894">
    <property type="protein sequence ID" value="KAK3594359.1"/>
    <property type="molecule type" value="Genomic_DNA"/>
</dbReference>
<dbReference type="Pfam" id="PF00096">
    <property type="entry name" value="zf-C2H2"/>
    <property type="match status" value="1"/>
</dbReference>
<feature type="compositionally biased region" description="Polar residues" evidence="11">
    <location>
        <begin position="609"/>
        <end position="621"/>
    </location>
</feature>
<evidence type="ECO:0000256" key="2">
    <source>
        <dbReference type="ARBA" id="ARBA00022723"/>
    </source>
</evidence>
<evidence type="ECO:0000256" key="10">
    <source>
        <dbReference type="PROSITE-ProRule" id="PRU00042"/>
    </source>
</evidence>
<dbReference type="Pfam" id="PF25491">
    <property type="entry name" value="CCHC_BCL-11A"/>
    <property type="match status" value="1"/>
</dbReference>
<dbReference type="FunFam" id="3.30.160.60:FF:001629">
    <property type="entry name" value="Uncharacterized protein"/>
    <property type="match status" value="1"/>
</dbReference>
<feature type="domain" description="C2H2-type" evidence="12">
    <location>
        <begin position="635"/>
        <end position="662"/>
    </location>
</feature>
<reference evidence="13" key="2">
    <citation type="journal article" date="2021" name="Genome Biol. Evol.">
        <title>Developing a high-quality reference genome for a parasitic bivalve with doubly uniparental inheritance (Bivalvia: Unionida).</title>
        <authorList>
            <person name="Smith C.H."/>
        </authorList>
    </citation>
    <scope>NUCLEOTIDE SEQUENCE</scope>
    <source>
        <strain evidence="13">CHS0354</strain>
        <tissue evidence="13">Mantle</tissue>
    </source>
</reference>
<evidence type="ECO:0000256" key="8">
    <source>
        <dbReference type="ARBA" id="ARBA00023163"/>
    </source>
</evidence>
<keyword evidence="2" id="KW-0479">Metal-binding</keyword>
<evidence type="ECO:0000256" key="4">
    <source>
        <dbReference type="ARBA" id="ARBA00022771"/>
    </source>
</evidence>
<evidence type="ECO:0000256" key="6">
    <source>
        <dbReference type="ARBA" id="ARBA00023015"/>
    </source>
</evidence>
<reference evidence="13" key="3">
    <citation type="submission" date="2023-05" db="EMBL/GenBank/DDBJ databases">
        <authorList>
            <person name="Smith C.H."/>
        </authorList>
    </citation>
    <scope>NUCLEOTIDE SEQUENCE</scope>
    <source>
        <strain evidence="13">CHS0354</strain>
        <tissue evidence="13">Mantle</tissue>
    </source>
</reference>
<dbReference type="Pfam" id="PF23611">
    <property type="entry name" value="zf-C2H2_16"/>
    <property type="match status" value="1"/>
</dbReference>
<evidence type="ECO:0000256" key="1">
    <source>
        <dbReference type="ARBA" id="ARBA00004123"/>
    </source>
</evidence>
<keyword evidence="4 10" id="KW-0863">Zinc-finger</keyword>
<dbReference type="PROSITE" id="PS00028">
    <property type="entry name" value="ZINC_FINGER_C2H2_1"/>
    <property type="match status" value="2"/>
</dbReference>
<feature type="domain" description="C2H2-type" evidence="12">
    <location>
        <begin position="663"/>
        <end position="690"/>
    </location>
</feature>
<keyword evidence="14" id="KW-1185">Reference proteome</keyword>
<keyword evidence="6" id="KW-0805">Transcription regulation</keyword>
<dbReference type="GO" id="GO:0000981">
    <property type="term" value="F:DNA-binding transcription factor activity, RNA polymerase II-specific"/>
    <property type="evidence" value="ECO:0007669"/>
    <property type="project" value="TreeGrafter"/>
</dbReference>
<feature type="region of interest" description="Disordered" evidence="11">
    <location>
        <begin position="740"/>
        <end position="763"/>
    </location>
</feature>
<dbReference type="GO" id="GO:0043565">
    <property type="term" value="F:sequence-specific DNA binding"/>
    <property type="evidence" value="ECO:0007669"/>
    <property type="project" value="TreeGrafter"/>
</dbReference>
<dbReference type="FunFam" id="3.30.160.60:FF:000624">
    <property type="entry name" value="zinc finger protein 697"/>
    <property type="match status" value="1"/>
</dbReference>
<dbReference type="AlphaFoldDB" id="A0AAE0VY78"/>
<comment type="subcellular location">
    <subcellularLocation>
        <location evidence="1">Nucleus</location>
    </subcellularLocation>
</comment>
<protein>
    <recommendedName>
        <fullName evidence="12">C2H2-type domain-containing protein</fullName>
    </recommendedName>
</protein>
<evidence type="ECO:0000256" key="9">
    <source>
        <dbReference type="ARBA" id="ARBA00023242"/>
    </source>
</evidence>
<feature type="region of interest" description="Disordered" evidence="11">
    <location>
        <begin position="551"/>
        <end position="571"/>
    </location>
</feature>
<keyword evidence="5" id="KW-0862">Zinc</keyword>
<evidence type="ECO:0000256" key="3">
    <source>
        <dbReference type="ARBA" id="ARBA00022737"/>
    </source>
</evidence>
<feature type="region of interest" description="Disordered" evidence="11">
    <location>
        <begin position="594"/>
        <end position="630"/>
    </location>
</feature>
<evidence type="ECO:0000259" key="12">
    <source>
        <dbReference type="PROSITE" id="PS50157"/>
    </source>
</evidence>
<dbReference type="Proteomes" id="UP001195483">
    <property type="component" value="Unassembled WGS sequence"/>
</dbReference>
<dbReference type="InterPro" id="IPR056438">
    <property type="entry name" value="Znf-C2H2_CTCF"/>
</dbReference>